<feature type="chain" id="PRO_5045208986" description="Secreted protein" evidence="1">
    <location>
        <begin position="31"/>
        <end position="160"/>
    </location>
</feature>
<evidence type="ECO:0000313" key="2">
    <source>
        <dbReference type="EMBL" id="MCT7656989.1"/>
    </source>
</evidence>
<reference evidence="3" key="1">
    <citation type="submission" date="2023-07" db="EMBL/GenBank/DDBJ databases">
        <authorList>
            <person name="Deng Y."/>
            <person name="Zhang Y.-Q."/>
        </authorList>
    </citation>
    <scope>NUCLEOTIDE SEQUENCE [LARGE SCALE GENOMIC DNA]</scope>
    <source>
        <strain evidence="3">CPCC 205710</strain>
    </source>
</reference>
<keyword evidence="1" id="KW-0732">Signal</keyword>
<evidence type="ECO:0008006" key="4">
    <source>
        <dbReference type="Google" id="ProtNLM"/>
    </source>
</evidence>
<dbReference type="RefSeq" id="WP_260991071.1">
    <property type="nucleotide sequence ID" value="NZ_JAODWD010000001.1"/>
</dbReference>
<gene>
    <name evidence="2" type="ORF">N4S67_00980</name>
</gene>
<evidence type="ECO:0000313" key="3">
    <source>
        <dbReference type="Proteomes" id="UP001206639"/>
    </source>
</evidence>
<evidence type="ECO:0000256" key="1">
    <source>
        <dbReference type="SAM" id="SignalP"/>
    </source>
</evidence>
<protein>
    <recommendedName>
        <fullName evidence="4">Secreted protein</fullName>
    </recommendedName>
</protein>
<sequence length="160" mass="16776">MKRTISPLGAIAVTVSALTVGSFTPAVAQADETSVKFSSPSGNIHCVIDAYDEPTPTALCQIEEISYEVPVGVGRDENGGSCPHRTGSGNDFRLDQGQPGFIRCSFAALGGGVGPWPRLDYGQSRSFGAIRCDSAASGVTCTDTGTGHFFRVSRDHYELG</sequence>
<proteinExistence type="predicted"/>
<organism evidence="2 3">
    <name type="scientific">Mycobacterium deserti</name>
    <dbReference type="NCBI Taxonomy" id="2978347"/>
    <lineage>
        <taxon>Bacteria</taxon>
        <taxon>Bacillati</taxon>
        <taxon>Actinomycetota</taxon>
        <taxon>Actinomycetes</taxon>
        <taxon>Mycobacteriales</taxon>
        <taxon>Mycobacteriaceae</taxon>
        <taxon>Mycobacterium</taxon>
    </lineage>
</organism>
<comment type="caution">
    <text evidence="2">The sequence shown here is derived from an EMBL/GenBank/DDBJ whole genome shotgun (WGS) entry which is preliminary data.</text>
</comment>
<feature type="signal peptide" evidence="1">
    <location>
        <begin position="1"/>
        <end position="30"/>
    </location>
</feature>
<accession>A0ABT2M404</accession>
<keyword evidence="3" id="KW-1185">Reference proteome</keyword>
<dbReference type="Proteomes" id="UP001206639">
    <property type="component" value="Unassembled WGS sequence"/>
</dbReference>
<dbReference type="EMBL" id="JAODWD010000001">
    <property type="protein sequence ID" value="MCT7656989.1"/>
    <property type="molecule type" value="Genomic_DNA"/>
</dbReference>
<name>A0ABT2M404_9MYCO</name>